<reference evidence="1" key="1">
    <citation type="submission" date="2020-01" db="EMBL/GenBank/DDBJ databases">
        <title>Patterns of diversity and host range of bacteriophage communities associated with bean-nodulatin bacteria.</title>
        <authorList>
            <person name="Vann Cauwenberghe J."/>
            <person name="Santamaria R.I."/>
            <person name="Bustos P."/>
            <person name="Juarez S."/>
            <person name="Gonzalez V."/>
        </authorList>
    </citation>
    <scope>NUCLEOTIDE SEQUENCE</scope>
</reference>
<keyword evidence="2" id="KW-1185">Reference proteome</keyword>
<organism evidence="1 2">
    <name type="scientific">Rhizobium phage RHph_Y68</name>
    <dbReference type="NCBI Taxonomy" id="2509787"/>
    <lineage>
        <taxon>Viruses</taxon>
        <taxon>Duplodnaviria</taxon>
        <taxon>Heunggongvirae</taxon>
        <taxon>Uroviricota</taxon>
        <taxon>Caudoviricetes</taxon>
        <taxon>Pootjesviridae</taxon>
        <taxon>Staniewskivirinae</taxon>
        <taxon>Trinifflemingvirus</taxon>
        <taxon>Trinifflemingvirus Y68</taxon>
    </lineage>
</organism>
<gene>
    <name evidence="1" type="ORF">EVB55_094</name>
</gene>
<evidence type="ECO:0000313" key="1">
    <source>
        <dbReference type="EMBL" id="QIG68029.1"/>
    </source>
</evidence>
<accession>A0A7S5R945</accession>
<dbReference type="EMBL" id="MN988486">
    <property type="protein sequence ID" value="QIG68029.1"/>
    <property type="molecule type" value="Genomic_DNA"/>
</dbReference>
<protein>
    <submittedName>
        <fullName evidence="1">Uncharacterized protein</fullName>
    </submittedName>
</protein>
<sequence>MRTYKPDSTYTSTMEAAVKALAEDKDDLALELANKAMNFALYKMMEPLDSIYVKRAVGIRNAVFTVRRYDQFVAAQ</sequence>
<proteinExistence type="predicted"/>
<evidence type="ECO:0000313" key="2">
    <source>
        <dbReference type="Proteomes" id="UP000605518"/>
    </source>
</evidence>
<dbReference type="Proteomes" id="UP000605518">
    <property type="component" value="Segment"/>
</dbReference>
<name>A0A7S5R945_9CAUD</name>